<dbReference type="Pfam" id="PF04720">
    <property type="entry name" value="PDDEXK_6"/>
    <property type="match status" value="1"/>
</dbReference>
<evidence type="ECO:0000313" key="2">
    <source>
        <dbReference type="Proteomes" id="UP001163823"/>
    </source>
</evidence>
<sequence>MADFVRRKQVTDPLDDQAKARLVGVKHLQLSYGNSGSKHSDEGDNSPCLSKLVHDFLEDFESENQQYTSENGLHLELVDSVSDCTDVLEDIIRSAIINNVDSYEKLLIVHVSEAVETFSFLRSNVSLFRRKVMVFLRELGHKCSHL</sequence>
<evidence type="ECO:0000313" key="1">
    <source>
        <dbReference type="EMBL" id="KAJ7950537.1"/>
    </source>
</evidence>
<keyword evidence="2" id="KW-1185">Reference proteome</keyword>
<gene>
    <name evidence="1" type="ORF">O6P43_026719</name>
</gene>
<organism evidence="1 2">
    <name type="scientific">Quillaja saponaria</name>
    <name type="common">Soap bark tree</name>
    <dbReference type="NCBI Taxonomy" id="32244"/>
    <lineage>
        <taxon>Eukaryota</taxon>
        <taxon>Viridiplantae</taxon>
        <taxon>Streptophyta</taxon>
        <taxon>Embryophyta</taxon>
        <taxon>Tracheophyta</taxon>
        <taxon>Spermatophyta</taxon>
        <taxon>Magnoliopsida</taxon>
        <taxon>eudicotyledons</taxon>
        <taxon>Gunneridae</taxon>
        <taxon>Pentapetalae</taxon>
        <taxon>rosids</taxon>
        <taxon>fabids</taxon>
        <taxon>Fabales</taxon>
        <taxon>Quillajaceae</taxon>
        <taxon>Quillaja</taxon>
    </lineage>
</organism>
<accession>A0AAD7L372</accession>
<proteinExistence type="predicted"/>
<dbReference type="InterPro" id="IPR006502">
    <property type="entry name" value="PDDEXK-like"/>
</dbReference>
<dbReference type="KEGG" id="qsa:O6P43_026719"/>
<dbReference type="Proteomes" id="UP001163823">
    <property type="component" value="Chromosome 11"/>
</dbReference>
<name>A0AAD7L372_QUISA</name>
<reference evidence="1" key="1">
    <citation type="journal article" date="2023" name="Science">
        <title>Elucidation of the pathway for biosynthesis of saponin adjuvants from the soapbark tree.</title>
        <authorList>
            <person name="Reed J."/>
            <person name="Orme A."/>
            <person name="El-Demerdash A."/>
            <person name="Owen C."/>
            <person name="Martin L.B.B."/>
            <person name="Misra R.C."/>
            <person name="Kikuchi S."/>
            <person name="Rejzek M."/>
            <person name="Martin A.C."/>
            <person name="Harkess A."/>
            <person name="Leebens-Mack J."/>
            <person name="Louveau T."/>
            <person name="Stephenson M.J."/>
            <person name="Osbourn A."/>
        </authorList>
    </citation>
    <scope>NUCLEOTIDE SEQUENCE</scope>
    <source>
        <strain evidence="1">S10</strain>
    </source>
</reference>
<dbReference type="EMBL" id="JARAOO010000011">
    <property type="protein sequence ID" value="KAJ7950537.1"/>
    <property type="molecule type" value="Genomic_DNA"/>
</dbReference>
<comment type="caution">
    <text evidence="1">The sequence shown here is derived from an EMBL/GenBank/DDBJ whole genome shotgun (WGS) entry which is preliminary data.</text>
</comment>
<protein>
    <submittedName>
        <fullName evidence="1">DUF506 family protein</fullName>
    </submittedName>
</protein>
<dbReference type="AlphaFoldDB" id="A0AAD7L372"/>